<evidence type="ECO:0000313" key="3">
    <source>
        <dbReference type="Proteomes" id="UP000027222"/>
    </source>
</evidence>
<keyword evidence="1" id="KW-0233">DNA recombination</keyword>
<evidence type="ECO:0000256" key="1">
    <source>
        <dbReference type="ARBA" id="ARBA00023172"/>
    </source>
</evidence>
<feature type="non-terminal residue" evidence="2">
    <location>
        <position position="244"/>
    </location>
</feature>
<proteinExistence type="predicted"/>
<evidence type="ECO:0008006" key="4">
    <source>
        <dbReference type="Google" id="ProtNLM"/>
    </source>
</evidence>
<name>A0A067TGC2_GALM3</name>
<dbReference type="PANTHER" id="PTHR34605:SF4">
    <property type="entry name" value="DNA ADENINE METHYLTRANSFERASE"/>
    <property type="match status" value="1"/>
</dbReference>
<dbReference type="Proteomes" id="UP000027222">
    <property type="component" value="Unassembled WGS sequence"/>
</dbReference>
<dbReference type="GO" id="GO:0003677">
    <property type="term" value="F:DNA binding"/>
    <property type="evidence" value="ECO:0007669"/>
    <property type="project" value="InterPro"/>
</dbReference>
<sequence length="244" mass="27455">HDFPVEPTANTLSFYVVYMCHFIKPKSVNSYLSGICNQLESFYPNVRTARNSQLVTKSLMGCTKLRATPTIRKSPLTRDQLSNMRHDIGPSPSHDDKCFLGIAFSTFHGVMRLGENTWPDNTNLQDYRKVIRRSTVSTTPSSASFILPGHKADRLFEGNRVLLNETKADDDPVRAFKSYLDSRDALFPLNPELWLLSSGQIPTRRWFLNRLHSLIPDRNISGHSFRSGGATALALAGIPPHLIQ</sequence>
<dbReference type="GO" id="GO:0015074">
    <property type="term" value="P:DNA integration"/>
    <property type="evidence" value="ECO:0007669"/>
    <property type="project" value="InterPro"/>
</dbReference>
<dbReference type="InterPro" id="IPR011010">
    <property type="entry name" value="DNA_brk_join_enz"/>
</dbReference>
<dbReference type="InterPro" id="IPR052925">
    <property type="entry name" value="Phage_Integrase-like_Recomb"/>
</dbReference>
<dbReference type="PANTHER" id="PTHR34605">
    <property type="entry name" value="PHAGE_INTEGRASE DOMAIN-CONTAINING PROTEIN"/>
    <property type="match status" value="1"/>
</dbReference>
<gene>
    <name evidence="2" type="ORF">GALMADRAFT_31763</name>
</gene>
<dbReference type="Gene3D" id="1.10.443.10">
    <property type="entry name" value="Intergrase catalytic core"/>
    <property type="match status" value="1"/>
</dbReference>
<dbReference type="HOGENOM" id="CLU_083223_0_0_1"/>
<dbReference type="EMBL" id="KL142370">
    <property type="protein sequence ID" value="KDR82211.1"/>
    <property type="molecule type" value="Genomic_DNA"/>
</dbReference>
<evidence type="ECO:0000313" key="2">
    <source>
        <dbReference type="EMBL" id="KDR82211.1"/>
    </source>
</evidence>
<reference evidence="3" key="1">
    <citation type="journal article" date="2014" name="Proc. Natl. Acad. Sci. U.S.A.">
        <title>Extensive sampling of basidiomycete genomes demonstrates inadequacy of the white-rot/brown-rot paradigm for wood decay fungi.</title>
        <authorList>
            <person name="Riley R."/>
            <person name="Salamov A.A."/>
            <person name="Brown D.W."/>
            <person name="Nagy L.G."/>
            <person name="Floudas D."/>
            <person name="Held B.W."/>
            <person name="Levasseur A."/>
            <person name="Lombard V."/>
            <person name="Morin E."/>
            <person name="Otillar R."/>
            <person name="Lindquist E.A."/>
            <person name="Sun H."/>
            <person name="LaButti K.M."/>
            <person name="Schmutz J."/>
            <person name="Jabbour D."/>
            <person name="Luo H."/>
            <person name="Baker S.E."/>
            <person name="Pisabarro A.G."/>
            <person name="Walton J.D."/>
            <person name="Blanchette R.A."/>
            <person name="Henrissat B."/>
            <person name="Martin F."/>
            <person name="Cullen D."/>
            <person name="Hibbett D.S."/>
            <person name="Grigoriev I.V."/>
        </authorList>
    </citation>
    <scope>NUCLEOTIDE SEQUENCE [LARGE SCALE GENOMIC DNA]</scope>
    <source>
        <strain evidence="3">CBS 339.88</strain>
    </source>
</reference>
<keyword evidence="3" id="KW-1185">Reference proteome</keyword>
<dbReference type="GO" id="GO:0006310">
    <property type="term" value="P:DNA recombination"/>
    <property type="evidence" value="ECO:0007669"/>
    <property type="project" value="UniProtKB-KW"/>
</dbReference>
<organism evidence="2 3">
    <name type="scientific">Galerina marginata (strain CBS 339.88)</name>
    <dbReference type="NCBI Taxonomy" id="685588"/>
    <lineage>
        <taxon>Eukaryota</taxon>
        <taxon>Fungi</taxon>
        <taxon>Dikarya</taxon>
        <taxon>Basidiomycota</taxon>
        <taxon>Agaricomycotina</taxon>
        <taxon>Agaricomycetes</taxon>
        <taxon>Agaricomycetidae</taxon>
        <taxon>Agaricales</taxon>
        <taxon>Agaricineae</taxon>
        <taxon>Strophariaceae</taxon>
        <taxon>Galerina</taxon>
    </lineage>
</organism>
<dbReference type="InterPro" id="IPR013762">
    <property type="entry name" value="Integrase-like_cat_sf"/>
</dbReference>
<dbReference type="AlphaFoldDB" id="A0A067TGC2"/>
<dbReference type="OrthoDB" id="5598396at2759"/>
<accession>A0A067TGC2</accession>
<dbReference type="SUPFAM" id="SSF56349">
    <property type="entry name" value="DNA breaking-rejoining enzymes"/>
    <property type="match status" value="1"/>
</dbReference>
<feature type="non-terminal residue" evidence="2">
    <location>
        <position position="1"/>
    </location>
</feature>
<dbReference type="STRING" id="685588.A0A067TGC2"/>
<protein>
    <recommendedName>
        <fullName evidence="4">Tyr recombinase domain-containing protein</fullName>
    </recommendedName>
</protein>